<comment type="caution">
    <text evidence="8">The sequence shown here is derived from an EMBL/GenBank/DDBJ whole genome shotgun (WGS) entry which is preliminary data.</text>
</comment>
<evidence type="ECO:0000256" key="3">
    <source>
        <dbReference type="ARBA" id="ARBA00022679"/>
    </source>
</evidence>
<organism evidence="8 9">
    <name type="scientific">Kaistella haifensis DSM 19056</name>
    <dbReference type="NCBI Taxonomy" id="1450526"/>
    <lineage>
        <taxon>Bacteria</taxon>
        <taxon>Pseudomonadati</taxon>
        <taxon>Bacteroidota</taxon>
        <taxon>Flavobacteriia</taxon>
        <taxon>Flavobacteriales</taxon>
        <taxon>Weeksellaceae</taxon>
        <taxon>Chryseobacterium group</taxon>
        <taxon>Kaistella</taxon>
    </lineage>
</organism>
<gene>
    <name evidence="8" type="ORF">AP75_00275</name>
</gene>
<evidence type="ECO:0000256" key="5">
    <source>
        <dbReference type="ARBA" id="ARBA00022694"/>
    </source>
</evidence>
<comment type="function">
    <text evidence="6">Specifically methylates the adenine in position 37 of tRNA(1)(Val) (anticodon cmo5UAC).</text>
</comment>
<dbReference type="GO" id="GO:0003676">
    <property type="term" value="F:nucleic acid binding"/>
    <property type="evidence" value="ECO:0007669"/>
    <property type="project" value="InterPro"/>
</dbReference>
<dbReference type="GO" id="GO:0005737">
    <property type="term" value="C:cytoplasm"/>
    <property type="evidence" value="ECO:0007669"/>
    <property type="project" value="UniProtKB-SubCell"/>
</dbReference>
<comment type="catalytic activity">
    <reaction evidence="6">
        <text>adenosine(37) in tRNA1(Val) + S-adenosyl-L-methionine = N(6)-methyladenosine(37) in tRNA1(Val) + S-adenosyl-L-homocysteine + H(+)</text>
        <dbReference type="Rhea" id="RHEA:43160"/>
        <dbReference type="Rhea" id="RHEA-COMP:10369"/>
        <dbReference type="Rhea" id="RHEA-COMP:10370"/>
        <dbReference type="ChEBI" id="CHEBI:15378"/>
        <dbReference type="ChEBI" id="CHEBI:57856"/>
        <dbReference type="ChEBI" id="CHEBI:59789"/>
        <dbReference type="ChEBI" id="CHEBI:74411"/>
        <dbReference type="ChEBI" id="CHEBI:74449"/>
        <dbReference type="EC" id="2.1.1.223"/>
    </reaction>
</comment>
<proteinExistence type="inferred from homology"/>
<dbReference type="EC" id="2.1.1.223" evidence="6"/>
<dbReference type="InterPro" id="IPR029063">
    <property type="entry name" value="SAM-dependent_MTases_sf"/>
</dbReference>
<dbReference type="CDD" id="cd02440">
    <property type="entry name" value="AdoMet_MTases"/>
    <property type="match status" value="1"/>
</dbReference>
<dbReference type="PROSITE" id="PS00092">
    <property type="entry name" value="N6_MTASE"/>
    <property type="match status" value="1"/>
</dbReference>
<evidence type="ECO:0000256" key="1">
    <source>
        <dbReference type="ARBA" id="ARBA00022490"/>
    </source>
</evidence>
<name>A0A246BDG1_9FLAO</name>
<comment type="subcellular location">
    <subcellularLocation>
        <location evidence="6">Cytoplasm</location>
    </subcellularLocation>
</comment>
<keyword evidence="4 6" id="KW-0949">S-adenosyl-L-methionine</keyword>
<keyword evidence="9" id="KW-1185">Reference proteome</keyword>
<evidence type="ECO:0000256" key="6">
    <source>
        <dbReference type="HAMAP-Rule" id="MF_01872"/>
    </source>
</evidence>
<dbReference type="AlphaFoldDB" id="A0A246BDG1"/>
<dbReference type="Gene3D" id="3.40.50.150">
    <property type="entry name" value="Vaccinia Virus protein VP39"/>
    <property type="match status" value="1"/>
</dbReference>
<evidence type="ECO:0000313" key="9">
    <source>
        <dbReference type="Proteomes" id="UP000197587"/>
    </source>
</evidence>
<evidence type="ECO:0000256" key="2">
    <source>
        <dbReference type="ARBA" id="ARBA00022603"/>
    </source>
</evidence>
<reference evidence="8 9" key="1">
    <citation type="submission" date="2014-01" db="EMBL/GenBank/DDBJ databases">
        <authorList>
            <consortium name="Genome Consortium for Active Teaching"/>
            <person name="Sontag T.C."/>
            <person name="Newman J.D."/>
        </authorList>
    </citation>
    <scope>NUCLEOTIDE SEQUENCE [LARGE SCALE GENOMIC DNA]</scope>
    <source>
        <strain evidence="8 9">DSM 19056</strain>
    </source>
</reference>
<dbReference type="GO" id="GO:0008033">
    <property type="term" value="P:tRNA processing"/>
    <property type="evidence" value="ECO:0007669"/>
    <property type="project" value="UniProtKB-UniRule"/>
</dbReference>
<keyword evidence="1 6" id="KW-0963">Cytoplasm</keyword>
<dbReference type="Pfam" id="PF05175">
    <property type="entry name" value="MTS"/>
    <property type="match status" value="1"/>
</dbReference>
<sequence>MKPFQFKRFEIQQSKKVFRVGTDGVLLGSLCSVLNAKKALEIGTGTGLISLMVTQRNQTTAILAIDINPEAVQLANENFANSPFQERISAVHQDLKSWKTNEKFDLIFSNPPYFEENPSQKDILARQQTELSFQNLCEKASQLLSENGLFSVIIPHDSADDFIQICIENQLHLHRKINISGIKNAPTKRCVLEFGFHKKNPDESEFYIEKSSRQYSDEYLELTRDFHVFK</sequence>
<evidence type="ECO:0000259" key="7">
    <source>
        <dbReference type="Pfam" id="PF05175"/>
    </source>
</evidence>
<dbReference type="InterPro" id="IPR022882">
    <property type="entry name" value="tRNA_adenine-N6_MeTrfase"/>
</dbReference>
<accession>A0A246BDG1</accession>
<dbReference type="InterPro" id="IPR002052">
    <property type="entry name" value="DNA_methylase_N6_adenine_CS"/>
</dbReference>
<dbReference type="PANTHER" id="PTHR47739">
    <property type="entry name" value="TRNA1(VAL) (ADENINE(37)-N6)-METHYLTRANSFERASE"/>
    <property type="match status" value="1"/>
</dbReference>
<keyword evidence="5 6" id="KW-0819">tRNA processing</keyword>
<dbReference type="SUPFAM" id="SSF53335">
    <property type="entry name" value="S-adenosyl-L-methionine-dependent methyltransferases"/>
    <property type="match status" value="1"/>
</dbReference>
<dbReference type="EMBL" id="JASZ02000001">
    <property type="protein sequence ID" value="OWK99419.1"/>
    <property type="molecule type" value="Genomic_DNA"/>
</dbReference>
<dbReference type="PANTHER" id="PTHR47739:SF1">
    <property type="entry name" value="TRNA1(VAL) (ADENINE(37)-N6)-METHYLTRANSFERASE"/>
    <property type="match status" value="1"/>
</dbReference>
<dbReference type="HAMAP" id="MF_01872">
    <property type="entry name" value="tRNA_methyltr_YfiC"/>
    <property type="match status" value="1"/>
</dbReference>
<dbReference type="GO" id="GO:0016430">
    <property type="term" value="F:tRNA (adenine-N6)-methyltransferase activity"/>
    <property type="evidence" value="ECO:0007669"/>
    <property type="project" value="UniProtKB-UniRule"/>
</dbReference>
<reference evidence="8 9" key="2">
    <citation type="submission" date="2017-05" db="EMBL/GenBank/DDBJ databases">
        <title>Genome of Chryseobacterium haifense.</title>
        <authorList>
            <person name="Newman J.D."/>
        </authorList>
    </citation>
    <scope>NUCLEOTIDE SEQUENCE [LARGE SCALE GENOMIC DNA]</scope>
    <source>
        <strain evidence="8 9">DSM 19056</strain>
    </source>
</reference>
<dbReference type="Proteomes" id="UP000197587">
    <property type="component" value="Unassembled WGS sequence"/>
</dbReference>
<dbReference type="InterPro" id="IPR050210">
    <property type="entry name" value="tRNA_Adenine-N(6)_MTase"/>
</dbReference>
<dbReference type="InterPro" id="IPR007848">
    <property type="entry name" value="Small_mtfrase_dom"/>
</dbReference>
<evidence type="ECO:0000256" key="4">
    <source>
        <dbReference type="ARBA" id="ARBA00022691"/>
    </source>
</evidence>
<keyword evidence="2 6" id="KW-0489">Methyltransferase</keyword>
<dbReference type="GO" id="GO:0032259">
    <property type="term" value="P:methylation"/>
    <property type="evidence" value="ECO:0007669"/>
    <property type="project" value="UniProtKB-KW"/>
</dbReference>
<dbReference type="RefSeq" id="WP_088263359.1">
    <property type="nucleotide sequence ID" value="NZ_JASZ02000001.1"/>
</dbReference>
<comment type="similarity">
    <text evidence="6">Belongs to the methyltransferase superfamily. tRNA (adenine-N(6)-)-methyltransferase family.</text>
</comment>
<protein>
    <recommendedName>
        <fullName evidence="6">tRNA1(Val) (adenine(37)-N6)-methyltransferase</fullName>
        <ecNumber evidence="6">2.1.1.223</ecNumber>
    </recommendedName>
    <alternativeName>
        <fullName evidence="6">tRNA m6A37 methyltransferase</fullName>
    </alternativeName>
</protein>
<evidence type="ECO:0000313" key="8">
    <source>
        <dbReference type="EMBL" id="OWK99419.1"/>
    </source>
</evidence>
<keyword evidence="3 6" id="KW-0808">Transferase</keyword>
<feature type="domain" description="Methyltransferase small" evidence="7">
    <location>
        <begin position="26"/>
        <end position="154"/>
    </location>
</feature>